<evidence type="ECO:0000259" key="4">
    <source>
        <dbReference type="Pfam" id="PF03328"/>
    </source>
</evidence>
<gene>
    <name evidence="5" type="ORF">B1H18_07110</name>
</gene>
<comment type="similarity">
    <text evidence="1">Belongs to the HpcH/HpaI aldolase family.</text>
</comment>
<dbReference type="InterPro" id="IPR040442">
    <property type="entry name" value="Pyrv_kinase-like_dom_sf"/>
</dbReference>
<dbReference type="RefSeq" id="WP_107502694.1">
    <property type="nucleotide sequence ID" value="NZ_CP045178.1"/>
</dbReference>
<dbReference type="InterPro" id="IPR050251">
    <property type="entry name" value="HpcH-HpaI_aldolase"/>
</dbReference>
<keyword evidence="6" id="KW-1185">Reference proteome</keyword>
<dbReference type="SUPFAM" id="SSF51621">
    <property type="entry name" value="Phosphoenolpyruvate/pyruvate domain"/>
    <property type="match status" value="1"/>
</dbReference>
<dbReference type="Proteomes" id="UP000190539">
    <property type="component" value="Unassembled WGS sequence"/>
</dbReference>
<dbReference type="GO" id="GO:0016832">
    <property type="term" value="F:aldehyde-lyase activity"/>
    <property type="evidence" value="ECO:0007669"/>
    <property type="project" value="TreeGrafter"/>
</dbReference>
<organism evidence="5 6">
    <name type="scientific">Streptomyces tsukubensis</name>
    <dbReference type="NCBI Taxonomy" id="83656"/>
    <lineage>
        <taxon>Bacteria</taxon>
        <taxon>Bacillati</taxon>
        <taxon>Actinomycetota</taxon>
        <taxon>Actinomycetes</taxon>
        <taxon>Kitasatosporales</taxon>
        <taxon>Streptomycetaceae</taxon>
        <taxon>Streptomyces</taxon>
    </lineage>
</organism>
<dbReference type="GO" id="GO:0046872">
    <property type="term" value="F:metal ion binding"/>
    <property type="evidence" value="ECO:0007669"/>
    <property type="project" value="UniProtKB-KW"/>
</dbReference>
<dbReference type="STRING" id="83656.B1H18_07110"/>
<evidence type="ECO:0000256" key="2">
    <source>
        <dbReference type="ARBA" id="ARBA00022723"/>
    </source>
</evidence>
<dbReference type="Pfam" id="PF03328">
    <property type="entry name" value="HpcH_HpaI"/>
    <property type="match status" value="1"/>
</dbReference>
<reference evidence="5 6" key="1">
    <citation type="submission" date="2017-02" db="EMBL/GenBank/DDBJ databases">
        <title>Draft Genome Sequence of Streptomyces tsukubaensis F601, a Producer of the immunosuppressant tacrolimus FK506.</title>
        <authorList>
            <person name="Zong G."/>
            <person name="Zhong C."/>
            <person name="Fu J."/>
            <person name="Qin R."/>
            <person name="Cao G."/>
        </authorList>
    </citation>
    <scope>NUCLEOTIDE SEQUENCE [LARGE SCALE GENOMIC DNA]</scope>
    <source>
        <strain evidence="5 6">F601</strain>
    </source>
</reference>
<accession>A0A1V4AE84</accession>
<dbReference type="GO" id="GO:0005737">
    <property type="term" value="C:cytoplasm"/>
    <property type="evidence" value="ECO:0007669"/>
    <property type="project" value="TreeGrafter"/>
</dbReference>
<keyword evidence="3" id="KW-0456">Lyase</keyword>
<name>A0A1V4AE84_9ACTN</name>
<evidence type="ECO:0000313" key="5">
    <source>
        <dbReference type="EMBL" id="OON81865.1"/>
    </source>
</evidence>
<dbReference type="AlphaFoldDB" id="A0A1V4AE84"/>
<dbReference type="InterPro" id="IPR005000">
    <property type="entry name" value="Aldolase/citrate-lyase_domain"/>
</dbReference>
<proteinExistence type="inferred from homology"/>
<dbReference type="EMBL" id="MVFC01000003">
    <property type="protein sequence ID" value="OON81865.1"/>
    <property type="molecule type" value="Genomic_DNA"/>
</dbReference>
<evidence type="ECO:0000256" key="3">
    <source>
        <dbReference type="ARBA" id="ARBA00023239"/>
    </source>
</evidence>
<comment type="caution">
    <text evidence="5">The sequence shown here is derived from an EMBL/GenBank/DDBJ whole genome shotgun (WGS) entry which is preliminary data.</text>
</comment>
<dbReference type="PANTHER" id="PTHR30502:SF0">
    <property type="entry name" value="PHOSPHOENOLPYRUVATE CARBOXYLASE FAMILY PROTEIN"/>
    <property type="match status" value="1"/>
</dbReference>
<protein>
    <submittedName>
        <fullName evidence="5">2-dehydro-3-deoxyglucarate aldolase</fullName>
    </submittedName>
</protein>
<keyword evidence="2" id="KW-0479">Metal-binding</keyword>
<feature type="domain" description="HpcH/HpaI aldolase/citrate lyase" evidence="4">
    <location>
        <begin position="26"/>
        <end position="224"/>
    </location>
</feature>
<dbReference type="InterPro" id="IPR015813">
    <property type="entry name" value="Pyrv/PenolPyrv_kinase-like_dom"/>
</dbReference>
<evidence type="ECO:0000313" key="6">
    <source>
        <dbReference type="Proteomes" id="UP000190539"/>
    </source>
</evidence>
<evidence type="ECO:0000256" key="1">
    <source>
        <dbReference type="ARBA" id="ARBA00005568"/>
    </source>
</evidence>
<dbReference type="PANTHER" id="PTHR30502">
    <property type="entry name" value="2-KETO-3-DEOXY-L-RHAMNONATE ALDOLASE"/>
    <property type="match status" value="1"/>
</dbReference>
<sequence>MSAVSLKERAAGGESLRGVLVRIPAEELIEMAGVAGLDFVLLDCEHGPSDTLELRRHVAAAQVHGMPVLVRVGEHDSRLVLRALDHGAAGVVVPHVDDAATAREAVRAARYPPRGERGFATYGRAGRYGTVSADAHRAAAENTLVFVMAESEEACREAPEILATDGVDGVWVGPADLAVSMAEEAGAPRVREAMAAAHIAAAEAGAFRMDIVGSREAADAAAADGSRFVVHNLTAELMRLLGGLAARD</sequence>
<dbReference type="OrthoDB" id="3353438at2"/>
<dbReference type="Gene3D" id="3.20.20.60">
    <property type="entry name" value="Phosphoenolpyruvate-binding domains"/>
    <property type="match status" value="1"/>
</dbReference>